<dbReference type="Pfam" id="PF00146">
    <property type="entry name" value="NADHdh"/>
    <property type="match status" value="1"/>
</dbReference>
<evidence type="ECO:0000256" key="1">
    <source>
        <dbReference type="ARBA" id="ARBA00004141"/>
    </source>
</evidence>
<dbReference type="EMBL" id="VSSQ01000226">
    <property type="protein sequence ID" value="MPL86741.1"/>
    <property type="molecule type" value="Genomic_DNA"/>
</dbReference>
<dbReference type="GO" id="GO:0005886">
    <property type="term" value="C:plasma membrane"/>
    <property type="evidence" value="ECO:0007669"/>
    <property type="project" value="TreeGrafter"/>
</dbReference>
<evidence type="ECO:0000256" key="4">
    <source>
        <dbReference type="ARBA" id="ARBA00023136"/>
    </source>
</evidence>
<evidence type="ECO:0000313" key="6">
    <source>
        <dbReference type="EMBL" id="MPL86741.1"/>
    </source>
</evidence>
<feature type="transmembrane region" description="Helical" evidence="5">
    <location>
        <begin position="231"/>
        <end position="254"/>
    </location>
</feature>
<evidence type="ECO:0000256" key="3">
    <source>
        <dbReference type="ARBA" id="ARBA00022989"/>
    </source>
</evidence>
<feature type="transmembrane region" description="Helical" evidence="5">
    <location>
        <begin position="96"/>
        <end position="120"/>
    </location>
</feature>
<feature type="transmembrane region" description="Helical" evidence="5">
    <location>
        <begin position="180"/>
        <end position="199"/>
    </location>
</feature>
<evidence type="ECO:0000256" key="2">
    <source>
        <dbReference type="ARBA" id="ARBA00022692"/>
    </source>
</evidence>
<reference evidence="6" key="1">
    <citation type="submission" date="2019-08" db="EMBL/GenBank/DDBJ databases">
        <authorList>
            <person name="Kucharzyk K."/>
            <person name="Murdoch R.W."/>
            <person name="Higgins S."/>
            <person name="Loffler F."/>
        </authorList>
    </citation>
    <scope>NUCLEOTIDE SEQUENCE</scope>
</reference>
<organism evidence="6">
    <name type="scientific">bioreactor metagenome</name>
    <dbReference type="NCBI Taxonomy" id="1076179"/>
    <lineage>
        <taxon>unclassified sequences</taxon>
        <taxon>metagenomes</taxon>
        <taxon>ecological metagenomes</taxon>
    </lineage>
</organism>
<feature type="transmembrane region" description="Helical" evidence="5">
    <location>
        <begin position="274"/>
        <end position="295"/>
    </location>
</feature>
<name>A0A644V6D7_9ZZZZ</name>
<dbReference type="InterPro" id="IPR052561">
    <property type="entry name" value="ComplexI_Subunit1"/>
</dbReference>
<keyword evidence="6" id="KW-0456">Lyase</keyword>
<dbReference type="InterPro" id="IPR001694">
    <property type="entry name" value="NADH_UbQ_OxRdtase_su1/FPO"/>
</dbReference>
<keyword evidence="2 5" id="KW-0812">Transmembrane</keyword>
<dbReference type="PANTHER" id="PTHR43359:SF1">
    <property type="entry name" value="FORMATE HYDROGENLYASE SUBUNIT 4-RELATED"/>
    <property type="match status" value="1"/>
</dbReference>
<feature type="transmembrane region" description="Helical" evidence="5">
    <location>
        <begin position="307"/>
        <end position="330"/>
    </location>
</feature>
<dbReference type="PANTHER" id="PTHR43359">
    <property type="entry name" value="FORMATE HYDROGENLYASE SUBUNIT 4"/>
    <property type="match status" value="1"/>
</dbReference>
<protein>
    <submittedName>
        <fullName evidence="6">Formate hydrogenlyase subunit 4</fullName>
    </submittedName>
</protein>
<evidence type="ECO:0000256" key="5">
    <source>
        <dbReference type="SAM" id="Phobius"/>
    </source>
</evidence>
<feature type="transmembrane region" description="Helical" evidence="5">
    <location>
        <begin position="68"/>
        <end position="90"/>
    </location>
</feature>
<sequence length="333" mass="35448">MNIILSAVGGTVVLAVFAIFAGLFLAGIDRRVAAHMQARMGPPLSQPFTDVKKLFGKQSIVPANAIPWLFNLMPVIALASSIAVLLYLPFGSLAPILGVAGDMILVLYLLIVPSLALVIGGFASGSPYATIGAQREMVSMIAYELPLAVSVIIIAWRLMAANIAEPFSFMTLMETSVWDVVGPLGIVGLLILLILFAWITPGELSKVPFDTPEAETELAGGILVEYSGRNLGVFSLAQAVKTIAMIAFGVIILLPWNLSPVFGLTGVGAAALDLVFFFVKVVIVSIFSVTVIRTMMARFRITQVVKVYWFVFGGLGIAAIVLLMLDAFLMGGI</sequence>
<comment type="caution">
    <text evidence="6">The sequence shown here is derived from an EMBL/GenBank/DDBJ whole genome shotgun (WGS) entry which is preliminary data.</text>
</comment>
<accession>A0A644V6D7</accession>
<comment type="subcellular location">
    <subcellularLocation>
        <location evidence="1">Membrane</location>
        <topology evidence="1">Multi-pass membrane protein</topology>
    </subcellularLocation>
</comment>
<proteinExistence type="predicted"/>
<feature type="transmembrane region" description="Helical" evidence="5">
    <location>
        <begin position="6"/>
        <end position="28"/>
    </location>
</feature>
<keyword evidence="4 5" id="KW-0472">Membrane</keyword>
<feature type="transmembrane region" description="Helical" evidence="5">
    <location>
        <begin position="141"/>
        <end position="160"/>
    </location>
</feature>
<gene>
    <name evidence="6" type="primary">hycD_7</name>
    <name evidence="6" type="ORF">SDC9_32727</name>
</gene>
<dbReference type="GO" id="GO:0016829">
    <property type="term" value="F:lyase activity"/>
    <property type="evidence" value="ECO:0007669"/>
    <property type="project" value="UniProtKB-KW"/>
</dbReference>
<keyword evidence="3 5" id="KW-1133">Transmembrane helix</keyword>
<dbReference type="AlphaFoldDB" id="A0A644V6D7"/>